<proteinExistence type="inferred from homology"/>
<dbReference type="GO" id="GO:0016787">
    <property type="term" value="F:hydrolase activity"/>
    <property type="evidence" value="ECO:0007669"/>
    <property type="project" value="UniProtKB-KW"/>
</dbReference>
<evidence type="ECO:0000256" key="4">
    <source>
        <dbReference type="ARBA" id="ARBA00022801"/>
    </source>
</evidence>
<dbReference type="HAMAP" id="MF_00265">
    <property type="entry name" value="VapC_Nob1"/>
    <property type="match status" value="1"/>
</dbReference>
<dbReference type="GO" id="GO:0090729">
    <property type="term" value="F:toxin activity"/>
    <property type="evidence" value="ECO:0007669"/>
    <property type="project" value="UniProtKB-KW"/>
</dbReference>
<keyword evidence="2 5" id="KW-0540">Nuclease</keyword>
<name>A0A2R8C0R7_9RHOB</name>
<dbReference type="EC" id="3.1.-.-" evidence="5"/>
<evidence type="ECO:0000313" key="8">
    <source>
        <dbReference type="Proteomes" id="UP000244912"/>
    </source>
</evidence>
<evidence type="ECO:0000256" key="1">
    <source>
        <dbReference type="ARBA" id="ARBA00022649"/>
    </source>
</evidence>
<dbReference type="GO" id="GO:0000287">
    <property type="term" value="F:magnesium ion binding"/>
    <property type="evidence" value="ECO:0007669"/>
    <property type="project" value="UniProtKB-UniRule"/>
</dbReference>
<keyword evidence="5" id="KW-0460">Magnesium</keyword>
<evidence type="ECO:0000256" key="2">
    <source>
        <dbReference type="ARBA" id="ARBA00022722"/>
    </source>
</evidence>
<dbReference type="Pfam" id="PF01850">
    <property type="entry name" value="PIN"/>
    <property type="match status" value="1"/>
</dbReference>
<accession>A0A2R8C0R7</accession>
<feature type="domain" description="PIN" evidence="6">
    <location>
        <begin position="4"/>
        <end position="121"/>
    </location>
</feature>
<comment type="function">
    <text evidence="5">Toxic component of a toxin-antitoxin (TA) system. An RNase.</text>
</comment>
<dbReference type="GO" id="GO:0004519">
    <property type="term" value="F:endonuclease activity"/>
    <property type="evidence" value="ECO:0007669"/>
    <property type="project" value="UniProtKB-KW"/>
</dbReference>
<evidence type="ECO:0000256" key="3">
    <source>
        <dbReference type="ARBA" id="ARBA00022723"/>
    </source>
</evidence>
<dbReference type="InterPro" id="IPR022907">
    <property type="entry name" value="VapC_family"/>
</dbReference>
<dbReference type="AlphaFoldDB" id="A0A2R8C0R7"/>
<keyword evidence="5" id="KW-0800">Toxin</keyword>
<evidence type="ECO:0000313" key="7">
    <source>
        <dbReference type="EMBL" id="SPJ25998.1"/>
    </source>
</evidence>
<dbReference type="EMBL" id="ONZF01000013">
    <property type="protein sequence ID" value="SPJ25998.1"/>
    <property type="molecule type" value="Genomic_DNA"/>
</dbReference>
<dbReference type="SUPFAM" id="SSF88723">
    <property type="entry name" value="PIN domain-like"/>
    <property type="match status" value="1"/>
</dbReference>
<keyword evidence="7" id="KW-0255">Endonuclease</keyword>
<gene>
    <name evidence="7" type="primary">vapC_2</name>
    <name evidence="5" type="synonym">vapC</name>
    <name evidence="7" type="ORF">PAA8504_03854</name>
</gene>
<sequence>MIGLDTNVLVRFLVEDDPDQGRAARALFDRLTEADPGFLSREVMIETVWVLERAYRFDRAQISGALSGLLDAAELVIEAGEDIALALERYRKGGPGMADHMIRIAADRAGCDTVYTFDRKAAAQGDMTLLT</sequence>
<dbReference type="Gene3D" id="3.40.50.1010">
    <property type="entry name" value="5'-nuclease"/>
    <property type="match status" value="1"/>
</dbReference>
<feature type="binding site" evidence="5">
    <location>
        <position position="99"/>
    </location>
    <ligand>
        <name>Mg(2+)</name>
        <dbReference type="ChEBI" id="CHEBI:18420"/>
    </ligand>
</feature>
<reference evidence="7 8" key="1">
    <citation type="submission" date="2018-03" db="EMBL/GenBank/DDBJ databases">
        <authorList>
            <person name="Keele B.F."/>
        </authorList>
    </citation>
    <scope>NUCLEOTIDE SEQUENCE [LARGE SCALE GENOMIC DNA]</scope>
    <source>
        <strain evidence="7 8">CECT 8504</strain>
    </source>
</reference>
<evidence type="ECO:0000256" key="5">
    <source>
        <dbReference type="HAMAP-Rule" id="MF_00265"/>
    </source>
</evidence>
<dbReference type="InterPro" id="IPR029060">
    <property type="entry name" value="PIN-like_dom_sf"/>
</dbReference>
<feature type="binding site" evidence="5">
    <location>
        <position position="5"/>
    </location>
    <ligand>
        <name>Mg(2+)</name>
        <dbReference type="ChEBI" id="CHEBI:18420"/>
    </ligand>
</feature>
<dbReference type="InterPro" id="IPR002716">
    <property type="entry name" value="PIN_dom"/>
</dbReference>
<keyword evidence="8" id="KW-1185">Reference proteome</keyword>
<keyword evidence="1 5" id="KW-1277">Toxin-antitoxin system</keyword>
<organism evidence="7 8">
    <name type="scientific">Palleronia abyssalis</name>
    <dbReference type="NCBI Taxonomy" id="1501240"/>
    <lineage>
        <taxon>Bacteria</taxon>
        <taxon>Pseudomonadati</taxon>
        <taxon>Pseudomonadota</taxon>
        <taxon>Alphaproteobacteria</taxon>
        <taxon>Rhodobacterales</taxon>
        <taxon>Roseobacteraceae</taxon>
        <taxon>Palleronia</taxon>
    </lineage>
</organism>
<keyword evidence="3 5" id="KW-0479">Metal-binding</keyword>
<comment type="similarity">
    <text evidence="5">Belongs to the PINc/VapC protein family.</text>
</comment>
<evidence type="ECO:0000259" key="6">
    <source>
        <dbReference type="Pfam" id="PF01850"/>
    </source>
</evidence>
<dbReference type="PANTHER" id="PTHR39664">
    <property type="match status" value="1"/>
</dbReference>
<dbReference type="OrthoDB" id="3175275at2"/>
<dbReference type="PANTHER" id="PTHR39664:SF2">
    <property type="entry name" value="NUCLEIC ACID-BINDING PROTEIN, CONTAINING PIN DOMAIN-RELATED"/>
    <property type="match status" value="1"/>
</dbReference>
<dbReference type="CDD" id="cd18683">
    <property type="entry name" value="PIN_VapC-like"/>
    <property type="match status" value="1"/>
</dbReference>
<dbReference type="GO" id="GO:0004540">
    <property type="term" value="F:RNA nuclease activity"/>
    <property type="evidence" value="ECO:0007669"/>
    <property type="project" value="InterPro"/>
</dbReference>
<dbReference type="Proteomes" id="UP000244912">
    <property type="component" value="Unassembled WGS sequence"/>
</dbReference>
<protein>
    <recommendedName>
        <fullName evidence="5">Ribonuclease VapC</fullName>
        <shortName evidence="5">RNase VapC</shortName>
        <ecNumber evidence="5">3.1.-.-</ecNumber>
    </recommendedName>
    <alternativeName>
        <fullName evidence="5">Toxin VapC</fullName>
    </alternativeName>
</protein>
<keyword evidence="4 5" id="KW-0378">Hydrolase</keyword>
<comment type="cofactor">
    <cofactor evidence="5">
        <name>Mg(2+)</name>
        <dbReference type="ChEBI" id="CHEBI:18420"/>
    </cofactor>
</comment>